<dbReference type="AlphaFoldDB" id="A0AAV7RTC5"/>
<evidence type="ECO:0000313" key="3">
    <source>
        <dbReference type="Proteomes" id="UP001066276"/>
    </source>
</evidence>
<comment type="caution">
    <text evidence="2">The sequence shown here is derived from an EMBL/GenBank/DDBJ whole genome shotgun (WGS) entry which is preliminary data.</text>
</comment>
<sequence length="204" mass="21762">MLPRFLPEPLLLCPPSGRLRSLLCALTGSRSRAKEEHGQAAPSLGCSPSAAAPRADPRHSDQSSVSHLTAVAGASEVETQRKSVQPRLRRHSRPGRTASGTHGTSQAHLREGPIPTPIRRGKVQLGVRRGRARRPEASGSRLPLPERWEALQVQTHATDPTQGQGGREPPDSARVIFLFFPCSPACSGGPNRSFALCKGLQGSG</sequence>
<evidence type="ECO:0000256" key="1">
    <source>
        <dbReference type="SAM" id="MobiDB-lite"/>
    </source>
</evidence>
<feature type="region of interest" description="Disordered" evidence="1">
    <location>
        <begin position="29"/>
        <end position="141"/>
    </location>
</feature>
<keyword evidence="3" id="KW-1185">Reference proteome</keyword>
<organism evidence="2 3">
    <name type="scientific">Pleurodeles waltl</name>
    <name type="common">Iberian ribbed newt</name>
    <dbReference type="NCBI Taxonomy" id="8319"/>
    <lineage>
        <taxon>Eukaryota</taxon>
        <taxon>Metazoa</taxon>
        <taxon>Chordata</taxon>
        <taxon>Craniata</taxon>
        <taxon>Vertebrata</taxon>
        <taxon>Euteleostomi</taxon>
        <taxon>Amphibia</taxon>
        <taxon>Batrachia</taxon>
        <taxon>Caudata</taxon>
        <taxon>Salamandroidea</taxon>
        <taxon>Salamandridae</taxon>
        <taxon>Pleurodelinae</taxon>
        <taxon>Pleurodeles</taxon>
    </lineage>
</organism>
<proteinExistence type="predicted"/>
<dbReference type="Proteomes" id="UP001066276">
    <property type="component" value="Chromosome 5"/>
</dbReference>
<feature type="compositionally biased region" description="Polar residues" evidence="1">
    <location>
        <begin position="98"/>
        <end position="107"/>
    </location>
</feature>
<name>A0AAV7RTC5_PLEWA</name>
<evidence type="ECO:0000313" key="2">
    <source>
        <dbReference type="EMBL" id="KAJ1154145.1"/>
    </source>
</evidence>
<dbReference type="EMBL" id="JANPWB010000009">
    <property type="protein sequence ID" value="KAJ1154145.1"/>
    <property type="molecule type" value="Genomic_DNA"/>
</dbReference>
<protein>
    <submittedName>
        <fullName evidence="2">Uncharacterized protein</fullName>
    </submittedName>
</protein>
<accession>A0AAV7RTC5</accession>
<gene>
    <name evidence="2" type="ORF">NDU88_006899</name>
</gene>
<reference evidence="2" key="1">
    <citation type="journal article" date="2022" name="bioRxiv">
        <title>Sequencing and chromosome-scale assembly of the giantPleurodeles waltlgenome.</title>
        <authorList>
            <person name="Brown T."/>
            <person name="Elewa A."/>
            <person name="Iarovenko S."/>
            <person name="Subramanian E."/>
            <person name="Araus A.J."/>
            <person name="Petzold A."/>
            <person name="Susuki M."/>
            <person name="Suzuki K.-i.T."/>
            <person name="Hayashi T."/>
            <person name="Toyoda A."/>
            <person name="Oliveira C."/>
            <person name="Osipova E."/>
            <person name="Leigh N.D."/>
            <person name="Simon A."/>
            <person name="Yun M.H."/>
        </authorList>
    </citation>
    <scope>NUCLEOTIDE SEQUENCE</scope>
    <source>
        <strain evidence="2">20211129_DDA</strain>
        <tissue evidence="2">Liver</tissue>
    </source>
</reference>